<keyword evidence="3" id="KW-1185">Reference proteome</keyword>
<dbReference type="Proteomes" id="UP000054937">
    <property type="component" value="Unassembled WGS sequence"/>
</dbReference>
<dbReference type="AlphaFoldDB" id="A0A0V0R9K2"/>
<reference evidence="2 3" key="1">
    <citation type="journal article" date="2015" name="Sci. Rep.">
        <title>Genome of the facultative scuticociliatosis pathogen Pseudocohnilembus persalinus provides insight into its virulence through horizontal gene transfer.</title>
        <authorList>
            <person name="Xiong J."/>
            <person name="Wang G."/>
            <person name="Cheng J."/>
            <person name="Tian M."/>
            <person name="Pan X."/>
            <person name="Warren A."/>
            <person name="Jiang C."/>
            <person name="Yuan D."/>
            <person name="Miao W."/>
        </authorList>
    </citation>
    <scope>NUCLEOTIDE SEQUENCE [LARGE SCALE GENOMIC DNA]</scope>
    <source>
        <strain evidence="2">36N120E</strain>
    </source>
</reference>
<organism evidence="2 3">
    <name type="scientific">Pseudocohnilembus persalinus</name>
    <name type="common">Ciliate</name>
    <dbReference type="NCBI Taxonomy" id="266149"/>
    <lineage>
        <taxon>Eukaryota</taxon>
        <taxon>Sar</taxon>
        <taxon>Alveolata</taxon>
        <taxon>Ciliophora</taxon>
        <taxon>Intramacronucleata</taxon>
        <taxon>Oligohymenophorea</taxon>
        <taxon>Scuticociliatia</taxon>
        <taxon>Philasterida</taxon>
        <taxon>Pseudocohnilembidae</taxon>
        <taxon>Pseudocohnilembus</taxon>
    </lineage>
</organism>
<gene>
    <name evidence="2" type="ORF">PPERSA_10934</name>
</gene>
<dbReference type="OrthoDB" id="626167at2759"/>
<sequence>MQQAIEFYYQYVPKQRDIAKIDSIYANYSKQDELDPLQKEKKSLIHEVMNQNPKYIEEQLKIKFQNKEKMTRIKFKFLLFYTAQQRYLGTKNPMDKFLLQLFIEAHQLKKQGKIVPKFLQMDELNKKVLTDVCFQCLFEHQKDFENAFTMLQWDEIQMLNESMNPFALVNLLHDQNILGNKITIEFLQDCISKVIPPPSSRASVFYQSNKILQIYNDDFKKRPVTTSYQSEPQIYFHDFQFIFARIALELSDSNNLKKDMYKEISQIFEQIIGFRNNNQVQQDIKNKTEEQYFDKLGNSYGTNMAKQFSQKSYKKQLSIDDKDNEVDSDPSKILEQQLANQRLFAQQQPKYDAVAIAGFLEDLIPSVPEKYQQEKEYSVENFKFGPERFKDYKVIGVQPPKPPPNKNQAAKAKNQKKEKKDKDARPVVWAEMPKPPAKTNYEYIEEFKRKQEFDTVNLSDLAKGVMSNVQVKPVQLDEIIYPCECPEQVQKYVEAAILSYTEQDFSMAQVYVQQGIEEWLKLEDVEIEYTQELFFEYFKGQIFQSAGRNDLALSQYYICKLLSDKIPVTDPNKSLPYSGMGAIFFRLEEFELSLRCYLQALQMREAAIGSDNPEVALVYNNLGCCMQMLERNMEASTYFELAEAIFDLEFGPFHIKTQTAKRNFEKSKKYLINYIPEFRKPWVAYYSDPTQKLPEKPKKKK</sequence>
<accession>A0A0V0R9K2</accession>
<dbReference type="InterPro" id="IPR011990">
    <property type="entry name" value="TPR-like_helical_dom_sf"/>
</dbReference>
<dbReference type="Pfam" id="PF13424">
    <property type="entry name" value="TPR_12"/>
    <property type="match status" value="1"/>
</dbReference>
<dbReference type="Gene3D" id="1.25.40.10">
    <property type="entry name" value="Tetratricopeptide repeat domain"/>
    <property type="match status" value="1"/>
</dbReference>
<protein>
    <recommendedName>
        <fullName evidence="4">Tetratricopeptide repeat protein</fullName>
    </recommendedName>
</protein>
<dbReference type="InParanoid" id="A0A0V0R9K2"/>
<evidence type="ECO:0000313" key="2">
    <source>
        <dbReference type="EMBL" id="KRX11167.1"/>
    </source>
</evidence>
<dbReference type="EMBL" id="LDAU01000006">
    <property type="protein sequence ID" value="KRX11167.1"/>
    <property type="molecule type" value="Genomic_DNA"/>
</dbReference>
<evidence type="ECO:0008006" key="4">
    <source>
        <dbReference type="Google" id="ProtNLM"/>
    </source>
</evidence>
<feature type="region of interest" description="Disordered" evidence="1">
    <location>
        <begin position="395"/>
        <end position="424"/>
    </location>
</feature>
<evidence type="ECO:0000256" key="1">
    <source>
        <dbReference type="SAM" id="MobiDB-lite"/>
    </source>
</evidence>
<dbReference type="SUPFAM" id="SSF48452">
    <property type="entry name" value="TPR-like"/>
    <property type="match status" value="1"/>
</dbReference>
<name>A0A0V0R9K2_PSEPJ</name>
<comment type="caution">
    <text evidence="2">The sequence shown here is derived from an EMBL/GenBank/DDBJ whole genome shotgun (WGS) entry which is preliminary data.</text>
</comment>
<evidence type="ECO:0000313" key="3">
    <source>
        <dbReference type="Proteomes" id="UP000054937"/>
    </source>
</evidence>
<proteinExistence type="predicted"/>